<gene>
    <name evidence="4" type="ORF">F5Z01DRAFT_739132</name>
</gene>
<dbReference type="Gene3D" id="3.40.50.720">
    <property type="entry name" value="NAD(P)-binding Rossmann-like Domain"/>
    <property type="match status" value="1"/>
</dbReference>
<dbReference type="RefSeq" id="XP_046115309.1">
    <property type="nucleotide sequence ID" value="XM_046266828.1"/>
</dbReference>
<evidence type="ECO:0000256" key="1">
    <source>
        <dbReference type="ARBA" id="ARBA00006484"/>
    </source>
</evidence>
<evidence type="ECO:0000313" key="5">
    <source>
        <dbReference type="Proteomes" id="UP000887229"/>
    </source>
</evidence>
<accession>A0A9P8CLU7</accession>
<dbReference type="AlphaFoldDB" id="A0A9P8CLU7"/>
<dbReference type="InterPro" id="IPR002347">
    <property type="entry name" value="SDR_fam"/>
</dbReference>
<organism evidence="4 5">
    <name type="scientific">Emericellopsis atlantica</name>
    <dbReference type="NCBI Taxonomy" id="2614577"/>
    <lineage>
        <taxon>Eukaryota</taxon>
        <taxon>Fungi</taxon>
        <taxon>Dikarya</taxon>
        <taxon>Ascomycota</taxon>
        <taxon>Pezizomycotina</taxon>
        <taxon>Sordariomycetes</taxon>
        <taxon>Hypocreomycetidae</taxon>
        <taxon>Hypocreales</taxon>
        <taxon>Bionectriaceae</taxon>
        <taxon>Emericellopsis</taxon>
    </lineage>
</organism>
<sequence length="297" mass="32115">MTDITIQDGEFARLSGKVVIITGGSSGIGLATTNLLLDLGAKVIIGDLQPPVTPIHNPSLTFQRTDVTSWSEQLALFKKAREIHGRVDHVFANAGVGPRADYLSKTVDANGDLVEPTFVTIDVNLKAVIYTATIAVYYMREEQQTPAGGSIVVVSSVAGISRFRATDYATAKHGNLGFARGLHQRLNFHELPIRVNLIAPSWTKTGFMPYPVMQSIGVEPQEPIVVAKSAAFLMADESRKGQMIHISKGRYREVEESIMLPAAEKVVGVEHGEVMEDDTLAKIIEAMGVFKKGAVAS</sequence>
<keyword evidence="3" id="KW-0560">Oxidoreductase</keyword>
<protein>
    <submittedName>
        <fullName evidence="4">Uncharacterized protein</fullName>
    </submittedName>
</protein>
<dbReference type="EMBL" id="MU251268">
    <property type="protein sequence ID" value="KAG9251385.1"/>
    <property type="molecule type" value="Genomic_DNA"/>
</dbReference>
<dbReference type="PANTHER" id="PTHR43180">
    <property type="entry name" value="3-OXOACYL-(ACYL-CARRIER-PROTEIN) REDUCTASE (AFU_ORTHOLOGUE AFUA_6G11210)"/>
    <property type="match status" value="1"/>
</dbReference>
<keyword evidence="5" id="KW-1185">Reference proteome</keyword>
<dbReference type="SUPFAM" id="SSF51735">
    <property type="entry name" value="NAD(P)-binding Rossmann-fold domains"/>
    <property type="match status" value="1"/>
</dbReference>
<proteinExistence type="inferred from homology"/>
<dbReference type="GeneID" id="70297731"/>
<dbReference type="GO" id="GO:0016491">
    <property type="term" value="F:oxidoreductase activity"/>
    <property type="evidence" value="ECO:0007669"/>
    <property type="project" value="UniProtKB-KW"/>
</dbReference>
<dbReference type="OrthoDB" id="5371740at2759"/>
<dbReference type="PANTHER" id="PTHR43180:SF10">
    <property type="entry name" value="NAD(P)-BINDING PROTEIN"/>
    <property type="match status" value="1"/>
</dbReference>
<evidence type="ECO:0000313" key="4">
    <source>
        <dbReference type="EMBL" id="KAG9251385.1"/>
    </source>
</evidence>
<name>A0A9P8CLU7_9HYPO</name>
<evidence type="ECO:0000256" key="3">
    <source>
        <dbReference type="ARBA" id="ARBA00023002"/>
    </source>
</evidence>
<dbReference type="Pfam" id="PF00106">
    <property type="entry name" value="adh_short"/>
    <property type="match status" value="1"/>
</dbReference>
<dbReference type="Proteomes" id="UP000887229">
    <property type="component" value="Unassembled WGS sequence"/>
</dbReference>
<dbReference type="PRINTS" id="PR00081">
    <property type="entry name" value="GDHRDH"/>
</dbReference>
<comment type="caution">
    <text evidence="4">The sequence shown here is derived from an EMBL/GenBank/DDBJ whole genome shotgun (WGS) entry which is preliminary data.</text>
</comment>
<keyword evidence="2" id="KW-0521">NADP</keyword>
<comment type="similarity">
    <text evidence="1">Belongs to the short-chain dehydrogenases/reductases (SDR) family.</text>
</comment>
<reference evidence="4" key="1">
    <citation type="journal article" date="2021" name="IMA Fungus">
        <title>Genomic characterization of three marine fungi, including Emericellopsis atlantica sp. nov. with signatures of a generalist lifestyle and marine biomass degradation.</title>
        <authorList>
            <person name="Hagestad O.C."/>
            <person name="Hou L."/>
            <person name="Andersen J.H."/>
            <person name="Hansen E.H."/>
            <person name="Altermark B."/>
            <person name="Li C."/>
            <person name="Kuhnert E."/>
            <person name="Cox R.J."/>
            <person name="Crous P.W."/>
            <person name="Spatafora J.W."/>
            <person name="Lail K."/>
            <person name="Amirebrahimi M."/>
            <person name="Lipzen A."/>
            <person name="Pangilinan J."/>
            <person name="Andreopoulos W."/>
            <person name="Hayes R.D."/>
            <person name="Ng V."/>
            <person name="Grigoriev I.V."/>
            <person name="Jackson S.A."/>
            <person name="Sutton T.D.S."/>
            <person name="Dobson A.D.W."/>
            <person name="Rama T."/>
        </authorList>
    </citation>
    <scope>NUCLEOTIDE SEQUENCE</scope>
    <source>
        <strain evidence="4">TS7</strain>
    </source>
</reference>
<dbReference type="InterPro" id="IPR036291">
    <property type="entry name" value="NAD(P)-bd_dom_sf"/>
</dbReference>
<evidence type="ECO:0000256" key="2">
    <source>
        <dbReference type="ARBA" id="ARBA00022857"/>
    </source>
</evidence>